<dbReference type="PANTHER" id="PTHR19288:SF46">
    <property type="entry name" value="HALOACID DEHALOGENASE-LIKE HYDROLASE DOMAIN-CONTAINING PROTEIN 2"/>
    <property type="match status" value="1"/>
</dbReference>
<keyword evidence="1" id="KW-0378">Hydrolase</keyword>
<dbReference type="PIRSF" id="PIRSF000915">
    <property type="entry name" value="PGP-type_phosphatase"/>
    <property type="match status" value="1"/>
</dbReference>
<dbReference type="KEGG" id="mbr:MONBRDRAFT_21060"/>
<protein>
    <recommendedName>
        <fullName evidence="7">Phosphoglycolate phosphatase</fullName>
    </recommendedName>
</protein>
<organism evidence="5 6">
    <name type="scientific">Monosiga brevicollis</name>
    <name type="common">Choanoflagellate</name>
    <dbReference type="NCBI Taxonomy" id="81824"/>
    <lineage>
        <taxon>Eukaryota</taxon>
        <taxon>Choanoflagellata</taxon>
        <taxon>Craspedida</taxon>
        <taxon>Salpingoecidae</taxon>
        <taxon>Monosiga</taxon>
    </lineage>
</organism>
<dbReference type="Pfam" id="PF13344">
    <property type="entry name" value="Hydrolase_6"/>
    <property type="match status" value="1"/>
</dbReference>
<evidence type="ECO:0008006" key="7">
    <source>
        <dbReference type="Google" id="ProtNLM"/>
    </source>
</evidence>
<accession>A9UQ53</accession>
<dbReference type="GeneID" id="5888116"/>
<reference evidence="5 6" key="1">
    <citation type="journal article" date="2008" name="Nature">
        <title>The genome of the choanoflagellate Monosiga brevicollis and the origin of metazoans.</title>
        <authorList>
            <consortium name="JGI Sequencing"/>
            <person name="King N."/>
            <person name="Westbrook M.J."/>
            <person name="Young S.L."/>
            <person name="Kuo A."/>
            <person name="Abedin M."/>
            <person name="Chapman J."/>
            <person name="Fairclough S."/>
            <person name="Hellsten U."/>
            <person name="Isogai Y."/>
            <person name="Letunic I."/>
            <person name="Marr M."/>
            <person name="Pincus D."/>
            <person name="Putnam N."/>
            <person name="Rokas A."/>
            <person name="Wright K.J."/>
            <person name="Zuzow R."/>
            <person name="Dirks W."/>
            <person name="Good M."/>
            <person name="Goodstein D."/>
            <person name="Lemons D."/>
            <person name="Li W."/>
            <person name="Lyons J.B."/>
            <person name="Morris A."/>
            <person name="Nichols S."/>
            <person name="Richter D.J."/>
            <person name="Salamov A."/>
            <person name="Bork P."/>
            <person name="Lim W.A."/>
            <person name="Manning G."/>
            <person name="Miller W.T."/>
            <person name="McGinnis W."/>
            <person name="Shapiro H."/>
            <person name="Tjian R."/>
            <person name="Grigoriev I.V."/>
            <person name="Rokhsar D."/>
        </authorList>
    </citation>
    <scope>NUCLEOTIDE SEQUENCE [LARGE SCALE GENOMIC DNA]</scope>
    <source>
        <strain evidence="6">MX1 / ATCC 50154</strain>
    </source>
</reference>
<proteinExistence type="predicted"/>
<dbReference type="RefSeq" id="XP_001742750.1">
    <property type="nucleotide sequence ID" value="XM_001742698.1"/>
</dbReference>
<dbReference type="AlphaFoldDB" id="A9UQ53"/>
<evidence type="ECO:0000313" key="5">
    <source>
        <dbReference type="EMBL" id="EDQ92988.1"/>
    </source>
</evidence>
<dbReference type="GO" id="GO:0046872">
    <property type="term" value="F:metal ion binding"/>
    <property type="evidence" value="ECO:0007669"/>
    <property type="project" value="UniProtKB-KW"/>
</dbReference>
<keyword evidence="4" id="KW-0460">Magnesium</keyword>
<dbReference type="InParanoid" id="A9UQ53"/>
<feature type="active site" description="Proton donor" evidence="2">
    <location>
        <position position="22"/>
    </location>
</feature>
<gene>
    <name evidence="5" type="ORF">MONBRDRAFT_21060</name>
</gene>
<feature type="binding site" evidence="4">
    <location>
        <position position="20"/>
    </location>
    <ligand>
        <name>Mg(2+)</name>
        <dbReference type="ChEBI" id="CHEBI:18420"/>
    </ligand>
</feature>
<keyword evidence="6" id="KW-1185">Reference proteome</keyword>
<dbReference type="GO" id="GO:0005737">
    <property type="term" value="C:cytoplasm"/>
    <property type="evidence" value="ECO:0000318"/>
    <property type="project" value="GO_Central"/>
</dbReference>
<evidence type="ECO:0000256" key="3">
    <source>
        <dbReference type="PIRSR" id="PIRSR000915-2"/>
    </source>
</evidence>
<comment type="cofactor">
    <cofactor evidence="4">
        <name>Mg(2+)</name>
        <dbReference type="ChEBI" id="CHEBI:18420"/>
    </cofactor>
    <text evidence="4">Divalent metal ions. Mg(2+) is the most effective.</text>
</comment>
<feature type="binding site" evidence="3">
    <location>
        <position position="217"/>
    </location>
    <ligand>
        <name>substrate</name>
    </ligand>
</feature>
<dbReference type="EMBL" id="CH991543">
    <property type="protein sequence ID" value="EDQ92988.1"/>
    <property type="molecule type" value="Genomic_DNA"/>
</dbReference>
<dbReference type="FunCoup" id="A9UQ53">
    <property type="interactions" value="617"/>
</dbReference>
<feature type="binding site" evidence="4">
    <location>
        <position position="244"/>
    </location>
    <ligand>
        <name>Mg(2+)</name>
        <dbReference type="ChEBI" id="CHEBI:18420"/>
    </ligand>
</feature>
<dbReference type="GO" id="GO:0016791">
    <property type="term" value="F:phosphatase activity"/>
    <property type="evidence" value="ECO:0000318"/>
    <property type="project" value="GO_Central"/>
</dbReference>
<dbReference type="Proteomes" id="UP000001357">
    <property type="component" value="Unassembled WGS sequence"/>
</dbReference>
<sequence length="301" mass="32639">MMNVAQCRALIESTKLFVFDCDGVIWRGATLIDGVADALDGLRRHGKRVAFITNNSTKTRANFVKKFHGLGLTWVERDDVWSSASAAAAYLTQRAKLDKSRKVYVVGQSGLCEELCEAGYTVLGGPDDEGSSVFPVPERFEVDPAVGAVVVGFDRAINYYKLAYATMCARENKDCLFLATNRDAITHLNDEQEFPGGGTMVAALETAIGRAPEVAGKPSPFLVDALYAFHGLDRDSAHAVMVGDRLDTDIIFGNTNNMATLLVMSGVTRQSHVDATQPGEDDYPTYIAPSLKLLADTLAEM</sequence>
<feature type="binding site" evidence="4">
    <location>
        <position position="22"/>
    </location>
    <ligand>
        <name>Mg(2+)</name>
        <dbReference type="ChEBI" id="CHEBI:18420"/>
    </ligand>
</feature>
<dbReference type="NCBIfam" id="TIGR01460">
    <property type="entry name" value="HAD-SF-IIA"/>
    <property type="match status" value="1"/>
</dbReference>
<name>A9UQ53_MONBE</name>
<keyword evidence="4" id="KW-0479">Metal-binding</keyword>
<dbReference type="Pfam" id="PF13242">
    <property type="entry name" value="Hydrolase_like"/>
    <property type="match status" value="1"/>
</dbReference>
<dbReference type="InterPro" id="IPR006357">
    <property type="entry name" value="HAD-SF_hydro_IIA"/>
</dbReference>
<evidence type="ECO:0000256" key="4">
    <source>
        <dbReference type="PIRSR" id="PIRSR000915-3"/>
    </source>
</evidence>
<dbReference type="PANTHER" id="PTHR19288">
    <property type="entry name" value="4-NITROPHENYLPHOSPHATASE-RELATED"/>
    <property type="match status" value="1"/>
</dbReference>
<dbReference type="InterPro" id="IPR006349">
    <property type="entry name" value="PGP_euk"/>
</dbReference>
<dbReference type="FunFam" id="3.40.50.1000:FF:000039">
    <property type="entry name" value="Phosphoglycolate phosphatase"/>
    <property type="match status" value="1"/>
</dbReference>
<dbReference type="NCBIfam" id="TIGR01452">
    <property type="entry name" value="PGP_euk"/>
    <property type="match status" value="1"/>
</dbReference>
<dbReference type="InterPro" id="IPR023214">
    <property type="entry name" value="HAD_sf"/>
</dbReference>
<dbReference type="Gene3D" id="3.40.50.1000">
    <property type="entry name" value="HAD superfamily/HAD-like"/>
    <property type="match status" value="2"/>
</dbReference>
<evidence type="ECO:0000256" key="2">
    <source>
        <dbReference type="PIRSR" id="PIRSR000915-1"/>
    </source>
</evidence>
<dbReference type="InterPro" id="IPR036412">
    <property type="entry name" value="HAD-like_sf"/>
</dbReference>
<feature type="active site" description="Nucleophile" evidence="2">
    <location>
        <position position="20"/>
    </location>
</feature>
<dbReference type="SUPFAM" id="SSF56784">
    <property type="entry name" value="HAD-like"/>
    <property type="match status" value="1"/>
</dbReference>
<evidence type="ECO:0000256" key="1">
    <source>
        <dbReference type="ARBA" id="ARBA00022801"/>
    </source>
</evidence>
<evidence type="ECO:0000313" key="6">
    <source>
        <dbReference type="Proteomes" id="UP000001357"/>
    </source>
</evidence>
<dbReference type="eggNOG" id="KOG2882">
    <property type="taxonomic scope" value="Eukaryota"/>
</dbReference>
<dbReference type="OMA" id="PPMHRET"/>
<dbReference type="STRING" id="81824.A9UQ53"/>